<accession>A0A3G6JB77</accession>
<evidence type="ECO:0000313" key="2">
    <source>
        <dbReference type="Proteomes" id="UP000269019"/>
    </source>
</evidence>
<gene>
    <name evidence="1" type="ORF">CCHOA_07290</name>
</gene>
<dbReference type="KEGG" id="ccho:CCHOA_07290"/>
<dbReference type="Proteomes" id="UP000269019">
    <property type="component" value="Chromosome"/>
</dbReference>
<name>A0A3G6JB77_9CORY</name>
<organism evidence="1 2">
    <name type="scientific">Corynebacterium choanae</name>
    <dbReference type="NCBI Taxonomy" id="1862358"/>
    <lineage>
        <taxon>Bacteria</taxon>
        <taxon>Bacillati</taxon>
        <taxon>Actinomycetota</taxon>
        <taxon>Actinomycetes</taxon>
        <taxon>Mycobacteriales</taxon>
        <taxon>Corynebacteriaceae</taxon>
        <taxon>Corynebacterium</taxon>
    </lineage>
</organism>
<sequence>MRRLEEAGELTANESFPGMLACRDVADIKKPTDKACCCDNSNVGGWWDSALR</sequence>
<keyword evidence="2" id="KW-1185">Reference proteome</keyword>
<evidence type="ECO:0000313" key="1">
    <source>
        <dbReference type="EMBL" id="AZA13850.1"/>
    </source>
</evidence>
<dbReference type="AlphaFoldDB" id="A0A3G6JB77"/>
<protein>
    <submittedName>
        <fullName evidence="1">Uncharacterized protein</fullName>
    </submittedName>
</protein>
<dbReference type="EMBL" id="CP033896">
    <property type="protein sequence ID" value="AZA13850.1"/>
    <property type="molecule type" value="Genomic_DNA"/>
</dbReference>
<reference evidence="1 2" key="1">
    <citation type="submission" date="2018-11" db="EMBL/GenBank/DDBJ databases">
        <authorList>
            <person name="Kleinhagauer T."/>
            <person name="Glaeser S.P."/>
            <person name="Spergser J."/>
            <person name="Ruckert C."/>
            <person name="Kaempfer P."/>
            <person name="Busse H.-J."/>
        </authorList>
    </citation>
    <scope>NUCLEOTIDE SEQUENCE [LARGE SCALE GENOMIC DNA]</scope>
    <source>
        <strain evidence="1 2">200CH</strain>
    </source>
</reference>
<proteinExistence type="predicted"/>